<keyword evidence="1" id="KW-0880">Kelch repeat</keyword>
<comment type="caution">
    <text evidence="5">The sequence shown here is derived from an EMBL/GenBank/DDBJ whole genome shotgun (WGS) entry which is preliminary data.</text>
</comment>
<dbReference type="AlphaFoldDB" id="A0AAD5KB38"/>
<evidence type="ECO:0000313" key="5">
    <source>
        <dbReference type="EMBL" id="KAI9259548.1"/>
    </source>
</evidence>
<feature type="region of interest" description="Disordered" evidence="3">
    <location>
        <begin position="330"/>
        <end position="356"/>
    </location>
</feature>
<keyword evidence="4" id="KW-0812">Transmembrane</keyword>
<evidence type="ECO:0000256" key="4">
    <source>
        <dbReference type="SAM" id="Phobius"/>
    </source>
</evidence>
<feature type="compositionally biased region" description="Polar residues" evidence="3">
    <location>
        <begin position="461"/>
        <end position="478"/>
    </location>
</feature>
<protein>
    <recommendedName>
        <fullName evidence="7">Kelch repeat protein</fullName>
    </recommendedName>
</protein>
<keyword evidence="2" id="KW-0677">Repeat</keyword>
<keyword evidence="4" id="KW-0472">Membrane</keyword>
<dbReference type="Pfam" id="PF24681">
    <property type="entry name" value="Kelch_KLHDC2_KLHL20_DRC7"/>
    <property type="match status" value="1"/>
</dbReference>
<dbReference type="Proteomes" id="UP001209540">
    <property type="component" value="Unassembled WGS sequence"/>
</dbReference>
<dbReference type="PANTHER" id="PTHR46093:SF18">
    <property type="entry name" value="FIBRONECTIN TYPE-III DOMAIN-CONTAINING PROTEIN"/>
    <property type="match status" value="1"/>
</dbReference>
<reference evidence="5" key="2">
    <citation type="submission" date="2023-02" db="EMBL/GenBank/DDBJ databases">
        <authorList>
            <consortium name="DOE Joint Genome Institute"/>
            <person name="Mondo S.J."/>
            <person name="Chang Y."/>
            <person name="Wang Y."/>
            <person name="Ahrendt S."/>
            <person name="Andreopoulos W."/>
            <person name="Barry K."/>
            <person name="Beard J."/>
            <person name="Benny G.L."/>
            <person name="Blankenship S."/>
            <person name="Bonito G."/>
            <person name="Cuomo C."/>
            <person name="Desiro A."/>
            <person name="Gervers K.A."/>
            <person name="Hundley H."/>
            <person name="Kuo A."/>
            <person name="LaButti K."/>
            <person name="Lang B.F."/>
            <person name="Lipzen A."/>
            <person name="O'Donnell K."/>
            <person name="Pangilinan J."/>
            <person name="Reynolds N."/>
            <person name="Sandor L."/>
            <person name="Smith M.W."/>
            <person name="Tsang A."/>
            <person name="Grigoriev I.V."/>
            <person name="Stajich J.E."/>
            <person name="Spatafora J.W."/>
        </authorList>
    </citation>
    <scope>NUCLEOTIDE SEQUENCE</scope>
    <source>
        <strain evidence="5">RSA 2281</strain>
    </source>
</reference>
<evidence type="ECO:0000256" key="2">
    <source>
        <dbReference type="ARBA" id="ARBA00022737"/>
    </source>
</evidence>
<dbReference type="PANTHER" id="PTHR46093">
    <property type="entry name" value="ACYL-COA-BINDING DOMAIN-CONTAINING PROTEIN 5"/>
    <property type="match status" value="1"/>
</dbReference>
<dbReference type="Gene3D" id="2.120.10.80">
    <property type="entry name" value="Kelch-type beta propeller"/>
    <property type="match status" value="2"/>
</dbReference>
<proteinExistence type="predicted"/>
<evidence type="ECO:0000256" key="1">
    <source>
        <dbReference type="ARBA" id="ARBA00022441"/>
    </source>
</evidence>
<sequence>MYCFGGSTWSFQAGTDSDHAMNDLFYLDVAESFTVSSSGSAWVQANNTGSVVPESNFMFAMTSIPATNTIYINGGTGPMDNTLLVNPSIAYDAKEESWTVMSGNSGLQTYLHSVVADSNGKIYAWGGVSDAGNGYTGEEYPRNMRVLDFNATVMLPNTFEARLYHVGVLGNDGVTIFYFGGKTEVQYTADNGTTLYQESDALFSEILTYNTQTSLWATREATGDIPTPRVLHAAALKPKTNEIVLYGGAHTNITLGVVPDFCVVLDTTTMTWTNQNLSTSAGAGARFGHSAVFPEDSTMLFIMFGIDSNVYERTDFQVLDTETWQWVDSYVGPGRKEDGSSDGSTDQPGDGNPSGGSLSKGAIAGIAVGVVAAVVIGCGALFFFLRRRGIIGRKGYEKNNMGGEYGVNRDPPFLVDVSDHSGAPGSPPPRYEQAPIAFREHDKLSPTSPGGHQRSSSFSSTGDPSTEAGSSGGRQSFGSKPDAYTDSVPRMTLQPMKPDGGN</sequence>
<keyword evidence="4" id="KW-1133">Transmembrane helix</keyword>
<gene>
    <name evidence="5" type="ORF">BDA99DRAFT_538508</name>
</gene>
<dbReference type="InterPro" id="IPR015915">
    <property type="entry name" value="Kelch-typ_b-propeller"/>
</dbReference>
<feature type="compositionally biased region" description="Polar residues" evidence="3">
    <location>
        <begin position="445"/>
        <end position="454"/>
    </location>
</feature>
<dbReference type="SUPFAM" id="SSF117281">
    <property type="entry name" value="Kelch motif"/>
    <property type="match status" value="1"/>
</dbReference>
<dbReference type="EMBL" id="JAIXMP010000017">
    <property type="protein sequence ID" value="KAI9259548.1"/>
    <property type="molecule type" value="Genomic_DNA"/>
</dbReference>
<keyword evidence="6" id="KW-1185">Reference proteome</keyword>
<organism evidence="5 6">
    <name type="scientific">Phascolomyces articulosus</name>
    <dbReference type="NCBI Taxonomy" id="60185"/>
    <lineage>
        <taxon>Eukaryota</taxon>
        <taxon>Fungi</taxon>
        <taxon>Fungi incertae sedis</taxon>
        <taxon>Mucoromycota</taxon>
        <taxon>Mucoromycotina</taxon>
        <taxon>Mucoromycetes</taxon>
        <taxon>Mucorales</taxon>
        <taxon>Lichtheimiaceae</taxon>
        <taxon>Phascolomyces</taxon>
    </lineage>
</organism>
<evidence type="ECO:0000313" key="6">
    <source>
        <dbReference type="Proteomes" id="UP001209540"/>
    </source>
</evidence>
<name>A0AAD5KB38_9FUNG</name>
<feature type="transmembrane region" description="Helical" evidence="4">
    <location>
        <begin position="362"/>
        <end position="385"/>
    </location>
</feature>
<evidence type="ECO:0000256" key="3">
    <source>
        <dbReference type="SAM" id="MobiDB-lite"/>
    </source>
</evidence>
<accession>A0AAD5KB38</accession>
<feature type="region of interest" description="Disordered" evidence="3">
    <location>
        <begin position="412"/>
        <end position="502"/>
    </location>
</feature>
<evidence type="ECO:0008006" key="7">
    <source>
        <dbReference type="Google" id="ProtNLM"/>
    </source>
</evidence>
<reference evidence="5" key="1">
    <citation type="journal article" date="2022" name="IScience">
        <title>Evolution of zygomycete secretomes and the origins of terrestrial fungal ecologies.</title>
        <authorList>
            <person name="Chang Y."/>
            <person name="Wang Y."/>
            <person name="Mondo S."/>
            <person name="Ahrendt S."/>
            <person name="Andreopoulos W."/>
            <person name="Barry K."/>
            <person name="Beard J."/>
            <person name="Benny G.L."/>
            <person name="Blankenship S."/>
            <person name="Bonito G."/>
            <person name="Cuomo C."/>
            <person name="Desiro A."/>
            <person name="Gervers K.A."/>
            <person name="Hundley H."/>
            <person name="Kuo A."/>
            <person name="LaButti K."/>
            <person name="Lang B.F."/>
            <person name="Lipzen A."/>
            <person name="O'Donnell K."/>
            <person name="Pangilinan J."/>
            <person name="Reynolds N."/>
            <person name="Sandor L."/>
            <person name="Smith M.E."/>
            <person name="Tsang A."/>
            <person name="Grigoriev I.V."/>
            <person name="Stajich J.E."/>
            <person name="Spatafora J.W."/>
        </authorList>
    </citation>
    <scope>NUCLEOTIDE SEQUENCE</scope>
    <source>
        <strain evidence="5">RSA 2281</strain>
    </source>
</reference>